<proteinExistence type="predicted"/>
<evidence type="ECO:0000313" key="1">
    <source>
        <dbReference type="EMBL" id="KKS06914.1"/>
    </source>
</evidence>
<sequence>MTLRIQVPKDPPFVELRGFASAYLADKYVETPSERIPHQDQPRIRIAGNIDDFVSQLHELADILDLYTNYVLTRGGEIKYTRQANVARKHLQS</sequence>
<accession>A0A0G0W1Q2</accession>
<name>A0A0G0W1Q2_UNCKA</name>
<dbReference type="AlphaFoldDB" id="A0A0G0W1Q2"/>
<evidence type="ECO:0000313" key="2">
    <source>
        <dbReference type="Proteomes" id="UP000034544"/>
    </source>
</evidence>
<gene>
    <name evidence="1" type="ORF">UU59_C0017G0006</name>
</gene>
<reference evidence="1 2" key="1">
    <citation type="journal article" date="2015" name="Nature">
        <title>rRNA introns, odd ribosomes, and small enigmatic genomes across a large radiation of phyla.</title>
        <authorList>
            <person name="Brown C.T."/>
            <person name="Hug L.A."/>
            <person name="Thomas B.C."/>
            <person name="Sharon I."/>
            <person name="Castelle C.J."/>
            <person name="Singh A."/>
            <person name="Wilkins M.J."/>
            <person name="Williams K.H."/>
            <person name="Banfield J.F."/>
        </authorList>
    </citation>
    <scope>NUCLEOTIDE SEQUENCE [LARGE SCALE GENOMIC DNA]</scope>
</reference>
<dbReference type="Proteomes" id="UP000034544">
    <property type="component" value="Unassembled WGS sequence"/>
</dbReference>
<organism evidence="1 2">
    <name type="scientific">candidate division WWE3 bacterium GW2011_GWE1_41_27</name>
    <dbReference type="NCBI Taxonomy" id="1619131"/>
    <lineage>
        <taxon>Bacteria</taxon>
        <taxon>Katanobacteria</taxon>
    </lineage>
</organism>
<comment type="caution">
    <text evidence="1">The sequence shown here is derived from an EMBL/GenBank/DDBJ whole genome shotgun (WGS) entry which is preliminary data.</text>
</comment>
<protein>
    <submittedName>
        <fullName evidence="1">Uncharacterized protein</fullName>
    </submittedName>
</protein>
<dbReference type="EMBL" id="LCBF01000017">
    <property type="protein sequence ID" value="KKS06914.1"/>
    <property type="molecule type" value="Genomic_DNA"/>
</dbReference>